<dbReference type="Proteomes" id="UP000199664">
    <property type="component" value="Unassembled WGS sequence"/>
</dbReference>
<dbReference type="InterPro" id="IPR010987">
    <property type="entry name" value="Glutathione-S-Trfase_C-like"/>
</dbReference>
<dbReference type="Pfam" id="PF00043">
    <property type="entry name" value="GST_C"/>
    <property type="match status" value="1"/>
</dbReference>
<dbReference type="SUPFAM" id="SSF47616">
    <property type="entry name" value="GST C-terminal domain-like"/>
    <property type="match status" value="1"/>
</dbReference>
<sequence length="207" mass="22769">MTQAKITLHGTALSGHTHRVELLLRALGLDFDVVPAPADVRRSDAFRKLNPFGQIPVLQDGDLTLADSNAILVYLARRYAPESDWLPQEPVAAAQVQRWLSIAAGEVMHGPAVARLIAQFKYDDDPVRAERVASRLLAFMEEHLKGRSFLAAEHPTLADLACYSYVAHAPEGGIPLDPYPAVQAWLRRVEALPFFKPIPPSPIPVKA</sequence>
<dbReference type="InterPro" id="IPR004045">
    <property type="entry name" value="Glutathione_S-Trfase_N"/>
</dbReference>
<dbReference type="OrthoDB" id="9810080at2"/>
<dbReference type="InterPro" id="IPR004046">
    <property type="entry name" value="GST_C"/>
</dbReference>
<dbReference type="InterPro" id="IPR040079">
    <property type="entry name" value="Glutathione_S-Trfase"/>
</dbReference>
<accession>A0A1H7VWP4</accession>
<feature type="domain" description="GST N-terminal" evidence="1">
    <location>
        <begin position="4"/>
        <end position="83"/>
    </location>
</feature>
<dbReference type="PROSITE" id="PS50405">
    <property type="entry name" value="GST_CTER"/>
    <property type="match status" value="1"/>
</dbReference>
<organism evidence="3 4">
    <name type="scientific">Bosea lupini</name>
    <dbReference type="NCBI Taxonomy" id="1036779"/>
    <lineage>
        <taxon>Bacteria</taxon>
        <taxon>Pseudomonadati</taxon>
        <taxon>Pseudomonadota</taxon>
        <taxon>Alphaproteobacteria</taxon>
        <taxon>Hyphomicrobiales</taxon>
        <taxon>Boseaceae</taxon>
        <taxon>Bosea</taxon>
    </lineage>
</organism>
<reference evidence="4" key="1">
    <citation type="submission" date="2016-10" db="EMBL/GenBank/DDBJ databases">
        <authorList>
            <person name="Varghese N."/>
            <person name="Submissions S."/>
        </authorList>
    </citation>
    <scope>NUCLEOTIDE SEQUENCE [LARGE SCALE GENOMIC DNA]</scope>
    <source>
        <strain evidence="4">LMG 26383,CCUG 61248,R- 45681</strain>
    </source>
</reference>
<proteinExistence type="predicted"/>
<dbReference type="EMBL" id="FOAN01000007">
    <property type="protein sequence ID" value="SEM13237.1"/>
    <property type="molecule type" value="Genomic_DNA"/>
</dbReference>
<dbReference type="SUPFAM" id="SSF52833">
    <property type="entry name" value="Thioredoxin-like"/>
    <property type="match status" value="1"/>
</dbReference>
<dbReference type="InterPro" id="IPR036249">
    <property type="entry name" value="Thioredoxin-like_sf"/>
</dbReference>
<dbReference type="SFLD" id="SFLDG00358">
    <property type="entry name" value="Main_(cytGST)"/>
    <property type="match status" value="1"/>
</dbReference>
<feature type="domain" description="GST C-terminal" evidence="2">
    <location>
        <begin position="89"/>
        <end position="207"/>
    </location>
</feature>
<dbReference type="Gene3D" id="3.40.30.10">
    <property type="entry name" value="Glutaredoxin"/>
    <property type="match status" value="1"/>
</dbReference>
<name>A0A1H7VWP4_9HYPH</name>
<dbReference type="PROSITE" id="PS50404">
    <property type="entry name" value="GST_NTER"/>
    <property type="match status" value="1"/>
</dbReference>
<evidence type="ECO:0000313" key="4">
    <source>
        <dbReference type="Proteomes" id="UP000199664"/>
    </source>
</evidence>
<dbReference type="CDD" id="cd03206">
    <property type="entry name" value="GST_C_7"/>
    <property type="match status" value="1"/>
</dbReference>
<gene>
    <name evidence="3" type="ORF">SAMN04515666_107291</name>
</gene>
<dbReference type="InterPro" id="IPR036282">
    <property type="entry name" value="Glutathione-S-Trfase_C_sf"/>
</dbReference>
<evidence type="ECO:0000259" key="2">
    <source>
        <dbReference type="PROSITE" id="PS50405"/>
    </source>
</evidence>
<keyword evidence="3" id="KW-0808">Transferase</keyword>
<dbReference type="SFLD" id="SFLDS00019">
    <property type="entry name" value="Glutathione_Transferase_(cytos"/>
    <property type="match status" value="1"/>
</dbReference>
<dbReference type="GO" id="GO:0016740">
    <property type="term" value="F:transferase activity"/>
    <property type="evidence" value="ECO:0007669"/>
    <property type="project" value="UniProtKB-KW"/>
</dbReference>
<evidence type="ECO:0000259" key="1">
    <source>
        <dbReference type="PROSITE" id="PS50404"/>
    </source>
</evidence>
<dbReference type="PANTHER" id="PTHR44051:SF8">
    <property type="entry name" value="GLUTATHIONE S-TRANSFERASE GSTA"/>
    <property type="match status" value="1"/>
</dbReference>
<dbReference type="SFLD" id="SFLDG01151">
    <property type="entry name" value="Main.2:_Nu-like"/>
    <property type="match status" value="1"/>
</dbReference>
<protein>
    <submittedName>
        <fullName evidence="3">Glutathione S-transferase</fullName>
    </submittedName>
</protein>
<dbReference type="RefSeq" id="WP_091839336.1">
    <property type="nucleotide sequence ID" value="NZ_FOAN01000007.1"/>
</dbReference>
<dbReference type="Gene3D" id="1.20.1050.10">
    <property type="match status" value="1"/>
</dbReference>
<keyword evidence="4" id="KW-1185">Reference proteome</keyword>
<dbReference type="STRING" id="1036779.SAMN04515666_107291"/>
<dbReference type="Pfam" id="PF13417">
    <property type="entry name" value="GST_N_3"/>
    <property type="match status" value="1"/>
</dbReference>
<dbReference type="PANTHER" id="PTHR44051">
    <property type="entry name" value="GLUTATHIONE S-TRANSFERASE-RELATED"/>
    <property type="match status" value="1"/>
</dbReference>
<evidence type="ECO:0000313" key="3">
    <source>
        <dbReference type="EMBL" id="SEM13237.1"/>
    </source>
</evidence>
<dbReference type="AlphaFoldDB" id="A0A1H7VWP4"/>